<gene>
    <name evidence="4" type="ORF">DOK78_002105</name>
</gene>
<dbReference type="Gene3D" id="1.10.357.10">
    <property type="entry name" value="Tetracycline Repressor, domain 2"/>
    <property type="match status" value="1"/>
</dbReference>
<feature type="domain" description="HTH tetR-type" evidence="3">
    <location>
        <begin position="5"/>
        <end position="65"/>
    </location>
</feature>
<dbReference type="SUPFAM" id="SSF46689">
    <property type="entry name" value="Homeodomain-like"/>
    <property type="match status" value="1"/>
</dbReference>
<keyword evidence="5" id="KW-1185">Reference proteome</keyword>
<name>A0ABZ2SPJ3_9ENTE</name>
<dbReference type="PROSITE" id="PS50977">
    <property type="entry name" value="HTH_TETR_2"/>
    <property type="match status" value="1"/>
</dbReference>
<dbReference type="PANTHER" id="PTHR43479">
    <property type="entry name" value="ACREF/ENVCD OPERON REPRESSOR-RELATED"/>
    <property type="match status" value="1"/>
</dbReference>
<dbReference type="InterPro" id="IPR039532">
    <property type="entry name" value="TetR_C_Firmicutes"/>
</dbReference>
<keyword evidence="1 2" id="KW-0238">DNA-binding</keyword>
<organism evidence="4 5">
    <name type="scientific">Candidatus Enterococcus lowellii</name>
    <dbReference type="NCBI Taxonomy" id="2230877"/>
    <lineage>
        <taxon>Bacteria</taxon>
        <taxon>Bacillati</taxon>
        <taxon>Bacillota</taxon>
        <taxon>Bacilli</taxon>
        <taxon>Lactobacillales</taxon>
        <taxon>Enterococcaceae</taxon>
        <taxon>Enterococcus</taxon>
    </lineage>
</organism>
<dbReference type="InterPro" id="IPR001647">
    <property type="entry name" value="HTH_TetR"/>
</dbReference>
<evidence type="ECO:0000256" key="1">
    <source>
        <dbReference type="ARBA" id="ARBA00023125"/>
    </source>
</evidence>
<dbReference type="InterPro" id="IPR050624">
    <property type="entry name" value="HTH-type_Tx_Regulator"/>
</dbReference>
<proteinExistence type="predicted"/>
<dbReference type="InterPro" id="IPR009057">
    <property type="entry name" value="Homeodomain-like_sf"/>
</dbReference>
<protein>
    <recommendedName>
        <fullName evidence="3">HTH tetR-type domain-containing protein</fullName>
    </recommendedName>
</protein>
<evidence type="ECO:0000313" key="4">
    <source>
        <dbReference type="EMBL" id="WYJ77467.1"/>
    </source>
</evidence>
<accession>A0ABZ2SPJ3</accession>
<dbReference type="Proteomes" id="UP000664701">
    <property type="component" value="Chromosome"/>
</dbReference>
<dbReference type="EMBL" id="CP147251">
    <property type="protein sequence ID" value="WYJ77467.1"/>
    <property type="molecule type" value="Genomic_DNA"/>
</dbReference>
<dbReference type="PANTHER" id="PTHR43479:SF7">
    <property type="entry name" value="TETR-FAMILY TRANSCRIPTIONAL REGULATOR"/>
    <property type="match status" value="1"/>
</dbReference>
<evidence type="ECO:0000313" key="5">
    <source>
        <dbReference type="Proteomes" id="UP000664701"/>
    </source>
</evidence>
<reference evidence="4 5" key="1">
    <citation type="submission" date="2021-03" db="EMBL/GenBank/DDBJ databases">
        <authorList>
            <person name="Gilmore M.S."/>
            <person name="Schwartzman J."/>
            <person name="Van Tyne D."/>
            <person name="Martin M."/>
            <person name="Earl A.M."/>
            <person name="Manson A.L."/>
            <person name="Straub T."/>
            <person name="Salamzade R."/>
            <person name="Saavedra J."/>
            <person name="Lebreton F."/>
            <person name="Prichula J."/>
            <person name="Schaufler K."/>
            <person name="Gaca A."/>
            <person name="Sgardioli B."/>
            <person name="Wagenaar J."/>
            <person name="Strong T."/>
        </authorList>
    </citation>
    <scope>NUCLEOTIDE SEQUENCE [LARGE SCALE GENOMIC DNA]</scope>
    <source>
        <strain evidence="4 5">DIV2402</strain>
    </source>
</reference>
<sequence length="194" mass="22327">MRRNTQTKDKIKEAFINLINEKGLEGMTVSDIARQCNINRGTFYLHYVDKYDLMEKLEMEAIYNLKQILLLDKNPKNLEDPLQLIPYESILQALIYVKNDFSLIQALASEGGDPHFMQMVKDILNELIHSKLNLSKSLQFSKKELPDDYAKEILLSSIAGIIHLWIKKGGLETPEEIAMMITKAKKVSPYELLL</sequence>
<dbReference type="Pfam" id="PF00440">
    <property type="entry name" value="TetR_N"/>
    <property type="match status" value="1"/>
</dbReference>
<feature type="DNA-binding region" description="H-T-H motif" evidence="2">
    <location>
        <begin position="28"/>
        <end position="47"/>
    </location>
</feature>
<evidence type="ECO:0000256" key="2">
    <source>
        <dbReference type="PROSITE-ProRule" id="PRU00335"/>
    </source>
</evidence>
<evidence type="ECO:0000259" key="3">
    <source>
        <dbReference type="PROSITE" id="PS50977"/>
    </source>
</evidence>
<dbReference type="RefSeq" id="WP_207940409.1">
    <property type="nucleotide sequence ID" value="NZ_CP147251.1"/>
</dbReference>
<dbReference type="Pfam" id="PF14278">
    <property type="entry name" value="TetR_C_8"/>
    <property type="match status" value="1"/>
</dbReference>
<reference evidence="4 5" key="2">
    <citation type="submission" date="2024-03" db="EMBL/GenBank/DDBJ databases">
        <title>The Genome Sequence of Enterococcus sp. DIV2402.</title>
        <authorList>
            <consortium name="The Broad Institute Genomics Platform"/>
            <consortium name="The Broad Institute Microbial Omics Core"/>
            <consortium name="The Broad Institute Genomic Center for Infectious Diseases"/>
            <person name="Earl A."/>
            <person name="Manson A."/>
            <person name="Gilmore M."/>
            <person name="Schwartman J."/>
            <person name="Shea T."/>
            <person name="Abouelleil A."/>
            <person name="Cao P."/>
            <person name="Chapman S."/>
            <person name="Cusick C."/>
            <person name="Young S."/>
            <person name="Neafsey D."/>
            <person name="Nusbaum C."/>
            <person name="Birren B."/>
        </authorList>
    </citation>
    <scope>NUCLEOTIDE SEQUENCE [LARGE SCALE GENOMIC DNA]</scope>
    <source>
        <strain evidence="4 5">DIV2402</strain>
    </source>
</reference>